<evidence type="ECO:0000256" key="4">
    <source>
        <dbReference type="ARBA" id="ARBA00023136"/>
    </source>
</evidence>
<feature type="transmembrane region" description="Helical" evidence="5">
    <location>
        <begin position="162"/>
        <end position="186"/>
    </location>
</feature>
<keyword evidence="3 5" id="KW-1133">Transmembrane helix</keyword>
<feature type="domain" description="Peptidase S54 rhomboid" evidence="6">
    <location>
        <begin position="88"/>
        <end position="213"/>
    </location>
</feature>
<dbReference type="Pfam" id="PF01694">
    <property type="entry name" value="Rhomboid"/>
    <property type="match status" value="1"/>
</dbReference>
<feature type="transmembrane region" description="Helical" evidence="5">
    <location>
        <begin position="20"/>
        <end position="37"/>
    </location>
</feature>
<dbReference type="SUPFAM" id="SSF144091">
    <property type="entry name" value="Rhomboid-like"/>
    <property type="match status" value="1"/>
</dbReference>
<dbReference type="eggNOG" id="COG0705">
    <property type="taxonomic scope" value="Bacteria"/>
</dbReference>
<dbReference type="GO" id="GO:0016020">
    <property type="term" value="C:membrane"/>
    <property type="evidence" value="ECO:0007669"/>
    <property type="project" value="UniProtKB-SubCell"/>
</dbReference>
<comment type="subcellular location">
    <subcellularLocation>
        <location evidence="1">Membrane</location>
        <topology evidence="1">Multi-pass membrane protein</topology>
    </subcellularLocation>
</comment>
<evidence type="ECO:0000313" key="7">
    <source>
        <dbReference type="EMBL" id="CDR33346.1"/>
    </source>
</evidence>
<dbReference type="RefSeq" id="WP_041016852.1">
    <property type="nucleotide sequence ID" value="NZ_CCEJ010000003.1"/>
</dbReference>
<feature type="transmembrane region" description="Helical" evidence="5">
    <location>
        <begin position="79"/>
        <end position="98"/>
    </location>
</feature>
<evidence type="ECO:0000259" key="6">
    <source>
        <dbReference type="Pfam" id="PF01694"/>
    </source>
</evidence>
<dbReference type="EMBL" id="CCEJ010000003">
    <property type="protein sequence ID" value="CDR33346.1"/>
    <property type="molecule type" value="Genomic_DNA"/>
</dbReference>
<feature type="transmembrane region" description="Helical" evidence="5">
    <location>
        <begin position="110"/>
        <end position="132"/>
    </location>
</feature>
<dbReference type="InterPro" id="IPR035952">
    <property type="entry name" value="Rhomboid-like_sf"/>
</dbReference>
<dbReference type="Gene3D" id="1.20.1540.10">
    <property type="entry name" value="Rhomboid-like"/>
    <property type="match status" value="1"/>
</dbReference>
<proteinExistence type="predicted"/>
<dbReference type="AlphaFoldDB" id="A0A090CYD9"/>
<organism evidence="7 8">
    <name type="scientific">Candidatus Criblamydia sequanensis CRIB-18</name>
    <dbReference type="NCBI Taxonomy" id="1437425"/>
    <lineage>
        <taxon>Bacteria</taxon>
        <taxon>Pseudomonadati</taxon>
        <taxon>Chlamydiota</taxon>
        <taxon>Chlamydiia</taxon>
        <taxon>Parachlamydiales</taxon>
        <taxon>Candidatus Criblamydiaceae</taxon>
        <taxon>Candidatus Criblamydia</taxon>
    </lineage>
</organism>
<keyword evidence="4 5" id="KW-0472">Membrane</keyword>
<evidence type="ECO:0000256" key="3">
    <source>
        <dbReference type="ARBA" id="ARBA00022989"/>
    </source>
</evidence>
<feature type="transmembrane region" description="Helical" evidence="5">
    <location>
        <begin position="192"/>
        <end position="213"/>
    </location>
</feature>
<gene>
    <name evidence="7" type="ORF">CSEC_0511</name>
</gene>
<keyword evidence="8" id="KW-1185">Reference proteome</keyword>
<keyword evidence="2 5" id="KW-0812">Transmembrane</keyword>
<dbReference type="STRING" id="1437425.CSEC_0511"/>
<protein>
    <submittedName>
        <fullName evidence="7">Rhomboid family protein</fullName>
    </submittedName>
</protein>
<accession>A0A090CYD9</accession>
<comment type="caution">
    <text evidence="7">The sequence shown here is derived from an EMBL/GenBank/DDBJ whole genome shotgun (WGS) entry which is preliminary data.</text>
</comment>
<dbReference type="GO" id="GO:0004252">
    <property type="term" value="F:serine-type endopeptidase activity"/>
    <property type="evidence" value="ECO:0007669"/>
    <property type="project" value="InterPro"/>
</dbReference>
<dbReference type="Proteomes" id="UP000031552">
    <property type="component" value="Unassembled WGS sequence"/>
</dbReference>
<name>A0A090CYD9_9BACT</name>
<evidence type="ECO:0000256" key="2">
    <source>
        <dbReference type="ARBA" id="ARBA00022692"/>
    </source>
</evidence>
<dbReference type="InterPro" id="IPR022764">
    <property type="entry name" value="Peptidase_S54_rhomboid_dom"/>
</dbReference>
<feature type="transmembrane region" description="Helical" evidence="5">
    <location>
        <begin position="138"/>
        <end position="155"/>
    </location>
</feature>
<dbReference type="OrthoDB" id="22149at2"/>
<reference evidence="7" key="1">
    <citation type="submission" date="2013-12" db="EMBL/GenBank/DDBJ databases">
        <authorList>
            <person name="Linke B."/>
        </authorList>
    </citation>
    <scope>NUCLEOTIDE SEQUENCE [LARGE SCALE GENOMIC DNA]</scope>
    <source>
        <strain evidence="7">CRIB-18</strain>
    </source>
</reference>
<sequence>MRSYYQTQNRKTPSLLKRLILITALTSIFSSLFEIFIHEVFRIVGPQTLLSLNPLLVAKGLIYQPLSYLFVYGQIGEQITFSWLIGLLILLYFLWVVGGDLIERVGAKQFLLFYLGSGVFSGTMVCLSAYIFGLSGTIAGPGASILAILVLWSMFNTDSKLFVFYVFSVKVKWLVAITIGLFLLTTLNAYDILYFISYVSGVLFAWVYGLFVWQLQSPFKIFNPLEKVLIKMSGKITSFFKRKESKIIDIRTGEEINDDDRFMDEMLEKITKKGKASLTFFERLRMQRISKRKNRTK</sequence>
<evidence type="ECO:0000256" key="5">
    <source>
        <dbReference type="SAM" id="Phobius"/>
    </source>
</evidence>
<evidence type="ECO:0000256" key="1">
    <source>
        <dbReference type="ARBA" id="ARBA00004141"/>
    </source>
</evidence>
<evidence type="ECO:0000313" key="8">
    <source>
        <dbReference type="Proteomes" id="UP000031552"/>
    </source>
</evidence>
<reference evidence="7" key="2">
    <citation type="submission" date="2014-09" db="EMBL/GenBank/DDBJ databases">
        <title>Criblamydia sequanensis harbors a mega-plasmid encoding arsenite resistance.</title>
        <authorList>
            <person name="Bertelli C."/>
            <person name="Goesmann A."/>
            <person name="Greub G."/>
        </authorList>
    </citation>
    <scope>NUCLEOTIDE SEQUENCE [LARGE SCALE GENOMIC DNA]</scope>
    <source>
        <strain evidence="7">CRIB-18</strain>
    </source>
</reference>